<comment type="caution">
    <text evidence="3">The sequence shown here is derived from an EMBL/GenBank/DDBJ whole genome shotgun (WGS) entry which is preliminary data.</text>
</comment>
<name>A0A9D1N6L2_9FIRM</name>
<dbReference type="AlphaFoldDB" id="A0A9D1N6L2"/>
<dbReference type="Proteomes" id="UP000824130">
    <property type="component" value="Unassembled WGS sequence"/>
</dbReference>
<proteinExistence type="predicted"/>
<feature type="signal peptide" evidence="1">
    <location>
        <begin position="1"/>
        <end position="18"/>
    </location>
</feature>
<gene>
    <name evidence="3" type="ORF">IAD25_05030</name>
</gene>
<dbReference type="InterPro" id="IPR027954">
    <property type="entry name" value="Transcobalamin-like_C"/>
</dbReference>
<organism evidence="3 4">
    <name type="scientific">Candidatus Allocopromorpha excrementipullorum</name>
    <dbReference type="NCBI Taxonomy" id="2840743"/>
    <lineage>
        <taxon>Bacteria</taxon>
        <taxon>Bacillati</taxon>
        <taxon>Bacillota</taxon>
        <taxon>Clostridia</taxon>
        <taxon>Eubacteriales</taxon>
        <taxon>Eubacteriaceae</taxon>
        <taxon>Eubacteriaceae incertae sedis</taxon>
        <taxon>Candidatus Allocopromorpha</taxon>
    </lineage>
</organism>
<evidence type="ECO:0000256" key="1">
    <source>
        <dbReference type="SAM" id="SignalP"/>
    </source>
</evidence>
<dbReference type="Gene3D" id="2.170.130.30">
    <property type="match status" value="1"/>
</dbReference>
<dbReference type="Pfam" id="PF14478">
    <property type="entry name" value="DUF4430"/>
    <property type="match status" value="1"/>
</dbReference>
<feature type="chain" id="PRO_5039731350" evidence="1">
    <location>
        <begin position="19"/>
        <end position="143"/>
    </location>
</feature>
<dbReference type="PROSITE" id="PS51257">
    <property type="entry name" value="PROKAR_LIPOPROTEIN"/>
    <property type="match status" value="1"/>
</dbReference>
<dbReference type="EMBL" id="DVOB01000111">
    <property type="protein sequence ID" value="HIU96060.1"/>
    <property type="molecule type" value="Genomic_DNA"/>
</dbReference>
<accession>A0A9D1N6L2</accession>
<reference evidence="3" key="1">
    <citation type="submission" date="2020-10" db="EMBL/GenBank/DDBJ databases">
        <authorList>
            <person name="Gilroy R."/>
        </authorList>
    </citation>
    <scope>NUCLEOTIDE SEQUENCE</scope>
    <source>
        <strain evidence="3">ChiSjej4B22-8349</strain>
    </source>
</reference>
<reference evidence="3" key="2">
    <citation type="journal article" date="2021" name="PeerJ">
        <title>Extensive microbial diversity within the chicken gut microbiome revealed by metagenomics and culture.</title>
        <authorList>
            <person name="Gilroy R."/>
            <person name="Ravi A."/>
            <person name="Getino M."/>
            <person name="Pursley I."/>
            <person name="Horton D.L."/>
            <person name="Alikhan N.F."/>
            <person name="Baker D."/>
            <person name="Gharbi K."/>
            <person name="Hall N."/>
            <person name="Watson M."/>
            <person name="Adriaenssens E.M."/>
            <person name="Foster-Nyarko E."/>
            <person name="Jarju S."/>
            <person name="Secka A."/>
            <person name="Antonio M."/>
            <person name="Oren A."/>
            <person name="Chaudhuri R.R."/>
            <person name="La Ragione R."/>
            <person name="Hildebrand F."/>
            <person name="Pallen M.J."/>
        </authorList>
    </citation>
    <scope>NUCLEOTIDE SEQUENCE</scope>
    <source>
        <strain evidence="3">ChiSjej4B22-8349</strain>
    </source>
</reference>
<protein>
    <submittedName>
        <fullName evidence="3">DUF4430 domain-containing protein</fullName>
    </submittedName>
</protein>
<evidence type="ECO:0000259" key="2">
    <source>
        <dbReference type="Pfam" id="PF14478"/>
    </source>
</evidence>
<evidence type="ECO:0000313" key="4">
    <source>
        <dbReference type="Proteomes" id="UP000824130"/>
    </source>
</evidence>
<keyword evidence="1" id="KW-0732">Signal</keyword>
<feature type="domain" description="Transcobalamin-like C-terminal" evidence="2">
    <location>
        <begin position="69"/>
        <end position="139"/>
    </location>
</feature>
<evidence type="ECO:0000313" key="3">
    <source>
        <dbReference type="EMBL" id="HIU96060.1"/>
    </source>
</evidence>
<sequence>MKKYAILLIVVIMALALAGCGSSDTTGQQQQTDAPSEEAITVTIDISYPDESGLADVEDATVTVDSESSVLSALITYGNANDIEVLTDEASENPYVTSINGVAETDTAGWVYEVNDEMVMESADACILTDGDSISWDFESWTE</sequence>